<dbReference type="CDD" id="cd01189">
    <property type="entry name" value="INT_ICEBs1_C_like"/>
    <property type="match status" value="1"/>
</dbReference>
<evidence type="ECO:0000313" key="7">
    <source>
        <dbReference type="EMBL" id="GAA4541990.1"/>
    </source>
</evidence>
<dbReference type="SUPFAM" id="SSF56349">
    <property type="entry name" value="DNA breaking-rejoining enzymes"/>
    <property type="match status" value="1"/>
</dbReference>
<dbReference type="Pfam" id="PF00589">
    <property type="entry name" value="Phage_integrase"/>
    <property type="match status" value="1"/>
</dbReference>
<dbReference type="PANTHER" id="PTHR30349:SF91">
    <property type="entry name" value="INTA PROTEIN"/>
    <property type="match status" value="1"/>
</dbReference>
<evidence type="ECO:0000256" key="2">
    <source>
        <dbReference type="ARBA" id="ARBA00023125"/>
    </source>
</evidence>
<dbReference type="InterPro" id="IPR004107">
    <property type="entry name" value="Integrase_SAM-like_N"/>
</dbReference>
<dbReference type="PROSITE" id="PS51900">
    <property type="entry name" value="CB"/>
    <property type="match status" value="1"/>
</dbReference>
<sequence length="379" mass="42700">MTGRRRGSGEGSIYRRADGKWVAMLDLGWENGKRRRRAVYGKTRAEVAAKLKELHRAQEDGVNLAAKPRTLAEWLDEWLNDIKAKDGTRPSTLDRYRLVVRLDLVPALGKIRVDKLTVRDVQRFLTAKGETSSPGGVAKIHAVLRAALSDAVRFELVSRNVAKSVKLPSSAAAERRVPTPEEIRQLFTAAEGDRLGEVFRLAVLLGLRRGELLGLRWTDVDLENRFLVVRTTIQRSGGQLRVAEPKTRRSARRIRLSQSAVRAFERQRIRQAKERLAAGSAWQDQGWVFASQIGTPTEPRNLNRRFDQIRHAAGLDWLHLHDLRHACGTYLIAEGVDLRTVMEVLGHSTFRLTMDTYAHVLDGQLHTAADAMDRAFGED</sequence>
<evidence type="ECO:0000259" key="5">
    <source>
        <dbReference type="PROSITE" id="PS51898"/>
    </source>
</evidence>
<name>A0ABP8RLD4_9PSEU</name>
<dbReference type="Gene3D" id="1.10.150.130">
    <property type="match status" value="1"/>
</dbReference>
<feature type="domain" description="Tyr recombinase" evidence="5">
    <location>
        <begin position="173"/>
        <end position="370"/>
    </location>
</feature>
<keyword evidence="8" id="KW-1185">Reference proteome</keyword>
<dbReference type="EMBL" id="BAABGT010000024">
    <property type="protein sequence ID" value="GAA4541990.1"/>
    <property type="molecule type" value="Genomic_DNA"/>
</dbReference>
<dbReference type="PROSITE" id="PS51898">
    <property type="entry name" value="TYR_RECOMBINASE"/>
    <property type="match status" value="1"/>
</dbReference>
<feature type="domain" description="Core-binding (CB)" evidence="6">
    <location>
        <begin position="69"/>
        <end position="152"/>
    </location>
</feature>
<evidence type="ECO:0000256" key="4">
    <source>
        <dbReference type="PROSITE-ProRule" id="PRU01248"/>
    </source>
</evidence>
<keyword evidence="3" id="KW-0233">DNA recombination</keyword>
<dbReference type="Pfam" id="PF14659">
    <property type="entry name" value="Phage_int_SAM_3"/>
    <property type="match status" value="1"/>
</dbReference>
<dbReference type="InterPro" id="IPR050090">
    <property type="entry name" value="Tyrosine_recombinase_XerCD"/>
</dbReference>
<comment type="caution">
    <text evidence="7">The sequence shown here is derived from an EMBL/GenBank/DDBJ whole genome shotgun (WGS) entry which is preliminary data.</text>
</comment>
<evidence type="ECO:0000256" key="3">
    <source>
        <dbReference type="ARBA" id="ARBA00023172"/>
    </source>
</evidence>
<evidence type="ECO:0000256" key="1">
    <source>
        <dbReference type="ARBA" id="ARBA00022908"/>
    </source>
</evidence>
<protein>
    <submittedName>
        <fullName evidence="7">Site-specific integrase</fullName>
    </submittedName>
</protein>
<dbReference type="RefSeq" id="WP_345414404.1">
    <property type="nucleotide sequence ID" value="NZ_BAABGT010000024.1"/>
</dbReference>
<proteinExistence type="predicted"/>
<reference evidence="8" key="1">
    <citation type="journal article" date="2019" name="Int. J. Syst. Evol. Microbiol.">
        <title>The Global Catalogue of Microorganisms (GCM) 10K type strain sequencing project: providing services to taxonomists for standard genome sequencing and annotation.</title>
        <authorList>
            <consortium name="The Broad Institute Genomics Platform"/>
            <consortium name="The Broad Institute Genome Sequencing Center for Infectious Disease"/>
            <person name="Wu L."/>
            <person name="Ma J."/>
        </authorList>
    </citation>
    <scope>NUCLEOTIDE SEQUENCE [LARGE SCALE GENOMIC DNA]</scope>
    <source>
        <strain evidence="8">JCM 17906</strain>
    </source>
</reference>
<evidence type="ECO:0000313" key="8">
    <source>
        <dbReference type="Proteomes" id="UP001501598"/>
    </source>
</evidence>
<dbReference type="InterPro" id="IPR010998">
    <property type="entry name" value="Integrase_recombinase_N"/>
</dbReference>
<keyword evidence="1" id="KW-0229">DNA integration</keyword>
<evidence type="ECO:0000259" key="6">
    <source>
        <dbReference type="PROSITE" id="PS51900"/>
    </source>
</evidence>
<gene>
    <name evidence="7" type="ORF">GCM10023175_16730</name>
</gene>
<dbReference type="InterPro" id="IPR044068">
    <property type="entry name" value="CB"/>
</dbReference>
<organism evidence="7 8">
    <name type="scientific">Pseudonocardia xishanensis</name>
    <dbReference type="NCBI Taxonomy" id="630995"/>
    <lineage>
        <taxon>Bacteria</taxon>
        <taxon>Bacillati</taxon>
        <taxon>Actinomycetota</taxon>
        <taxon>Actinomycetes</taxon>
        <taxon>Pseudonocardiales</taxon>
        <taxon>Pseudonocardiaceae</taxon>
        <taxon>Pseudonocardia</taxon>
    </lineage>
</organism>
<dbReference type="PANTHER" id="PTHR30349">
    <property type="entry name" value="PHAGE INTEGRASE-RELATED"/>
    <property type="match status" value="1"/>
</dbReference>
<accession>A0ABP8RLD4</accession>
<dbReference type="InterPro" id="IPR002104">
    <property type="entry name" value="Integrase_catalytic"/>
</dbReference>
<dbReference type="Proteomes" id="UP001501598">
    <property type="component" value="Unassembled WGS sequence"/>
</dbReference>
<keyword evidence="2 4" id="KW-0238">DNA-binding</keyword>
<dbReference type="InterPro" id="IPR013762">
    <property type="entry name" value="Integrase-like_cat_sf"/>
</dbReference>
<dbReference type="InterPro" id="IPR011010">
    <property type="entry name" value="DNA_brk_join_enz"/>
</dbReference>
<dbReference type="Gene3D" id="1.10.443.10">
    <property type="entry name" value="Intergrase catalytic core"/>
    <property type="match status" value="1"/>
</dbReference>